<dbReference type="AlphaFoldDB" id="A0A0M0LSC2"/>
<gene>
    <name evidence="2" type="ORF">Ctob_016495</name>
</gene>
<sequence>MAIPLHKYAALLLSTAPELERQGLKVLMTAASHANGANGAPLPPVPDEAPSAAEARGRGAPKGAERRPVRWLGSTVKLIHPTLRLELTRLYAARLLSMMLAAAPAVEVLGLEEVLCTLWKAYYYASDETDTALHLMCQRDVQPKLLTGLGPLIQLHLKAHHFWVPEEAEPALADEKKEAKEEAELGVRCGQLVRAMAPIEPALTNWAAYVEQMRLASALATLKDKAFEKMLSELEDVTTKYADGL</sequence>
<dbReference type="Proteomes" id="UP000037460">
    <property type="component" value="Unassembled WGS sequence"/>
</dbReference>
<reference evidence="3" key="1">
    <citation type="journal article" date="2015" name="PLoS Genet.">
        <title>Genome Sequence and Transcriptome Analyses of Chrysochromulina tobin: Metabolic Tools for Enhanced Algal Fitness in the Prominent Order Prymnesiales (Haptophyceae).</title>
        <authorList>
            <person name="Hovde B.T."/>
            <person name="Deodato C.R."/>
            <person name="Hunsperger H.M."/>
            <person name="Ryken S.A."/>
            <person name="Yost W."/>
            <person name="Jha R.K."/>
            <person name="Patterson J."/>
            <person name="Monnat R.J. Jr."/>
            <person name="Barlow S.B."/>
            <person name="Starkenburg S.R."/>
            <person name="Cattolico R.A."/>
        </authorList>
    </citation>
    <scope>NUCLEOTIDE SEQUENCE</scope>
    <source>
        <strain evidence="3">CCMP291</strain>
    </source>
</reference>
<feature type="region of interest" description="Disordered" evidence="1">
    <location>
        <begin position="37"/>
        <end position="66"/>
    </location>
</feature>
<protein>
    <submittedName>
        <fullName evidence="2">Uncharacterized protein</fullName>
    </submittedName>
</protein>
<accession>A0A0M0LSC2</accession>
<name>A0A0M0LSC2_9EUKA</name>
<comment type="caution">
    <text evidence="2">The sequence shown here is derived from an EMBL/GenBank/DDBJ whole genome shotgun (WGS) entry which is preliminary data.</text>
</comment>
<dbReference type="EMBL" id="JWZX01000139">
    <property type="protein sequence ID" value="KOO53638.1"/>
    <property type="molecule type" value="Genomic_DNA"/>
</dbReference>
<evidence type="ECO:0000313" key="2">
    <source>
        <dbReference type="EMBL" id="KOO53638.1"/>
    </source>
</evidence>
<evidence type="ECO:0000256" key="1">
    <source>
        <dbReference type="SAM" id="MobiDB-lite"/>
    </source>
</evidence>
<organism evidence="2 3">
    <name type="scientific">Chrysochromulina tobinii</name>
    <dbReference type="NCBI Taxonomy" id="1460289"/>
    <lineage>
        <taxon>Eukaryota</taxon>
        <taxon>Haptista</taxon>
        <taxon>Haptophyta</taxon>
        <taxon>Prymnesiophyceae</taxon>
        <taxon>Prymnesiales</taxon>
        <taxon>Chrysochromulinaceae</taxon>
        <taxon>Chrysochromulina</taxon>
    </lineage>
</organism>
<keyword evidence="3" id="KW-1185">Reference proteome</keyword>
<proteinExistence type="predicted"/>
<evidence type="ECO:0000313" key="3">
    <source>
        <dbReference type="Proteomes" id="UP000037460"/>
    </source>
</evidence>